<gene>
    <name evidence="1" type="ORF">CLV42_102303</name>
</gene>
<dbReference type="RefSeq" id="WP_106601004.1">
    <property type="nucleotide sequence ID" value="NZ_PYGK01000002.1"/>
</dbReference>
<organism evidence="1 2">
    <name type="scientific">Chitinophaga ginsengisoli</name>
    <dbReference type="NCBI Taxonomy" id="363837"/>
    <lineage>
        <taxon>Bacteria</taxon>
        <taxon>Pseudomonadati</taxon>
        <taxon>Bacteroidota</taxon>
        <taxon>Chitinophagia</taxon>
        <taxon>Chitinophagales</taxon>
        <taxon>Chitinophagaceae</taxon>
        <taxon>Chitinophaga</taxon>
    </lineage>
</organism>
<dbReference type="Proteomes" id="UP000240978">
    <property type="component" value="Unassembled WGS sequence"/>
</dbReference>
<proteinExistence type="predicted"/>
<protein>
    <submittedName>
        <fullName evidence="1">Uncharacterized protein</fullName>
    </submittedName>
</protein>
<accession>A0A2P8GLA7</accession>
<dbReference type="EMBL" id="PYGK01000002">
    <property type="protein sequence ID" value="PSL34730.1"/>
    <property type="molecule type" value="Genomic_DNA"/>
</dbReference>
<name>A0A2P8GLA7_9BACT</name>
<reference evidence="1 2" key="1">
    <citation type="submission" date="2018-03" db="EMBL/GenBank/DDBJ databases">
        <title>Genomic Encyclopedia of Archaeal and Bacterial Type Strains, Phase II (KMG-II): from individual species to whole genera.</title>
        <authorList>
            <person name="Goeker M."/>
        </authorList>
    </citation>
    <scope>NUCLEOTIDE SEQUENCE [LARGE SCALE GENOMIC DNA]</scope>
    <source>
        <strain evidence="1 2">DSM 18107</strain>
    </source>
</reference>
<keyword evidence="2" id="KW-1185">Reference proteome</keyword>
<sequence length="150" mass="16823">MPRFNIIIETLEIREYKAYNPLEEKNTYSGELKLLASINVNAKQKNIAVVIKAEVYVKGAGNSRMAPVGYIETVAVFSAVNEWKKVRLGKKQSEVDVDKELEDFLIDVSYNSTRGLLSERGRNDLIGKVILPIIDPADIKREKGQKGGKN</sequence>
<dbReference type="OrthoDB" id="664457at2"/>
<comment type="caution">
    <text evidence="1">The sequence shown here is derived from an EMBL/GenBank/DDBJ whole genome shotgun (WGS) entry which is preliminary data.</text>
</comment>
<dbReference type="AlphaFoldDB" id="A0A2P8GLA7"/>
<evidence type="ECO:0000313" key="2">
    <source>
        <dbReference type="Proteomes" id="UP000240978"/>
    </source>
</evidence>
<evidence type="ECO:0000313" key="1">
    <source>
        <dbReference type="EMBL" id="PSL34730.1"/>
    </source>
</evidence>